<evidence type="ECO:0000256" key="4">
    <source>
        <dbReference type="ARBA" id="ARBA00023136"/>
    </source>
</evidence>
<comment type="caution">
    <text evidence="8">The sequence shown here is derived from an EMBL/GenBank/DDBJ whole genome shotgun (WGS) entry which is preliminary data.</text>
</comment>
<keyword evidence="5" id="KW-0998">Cell outer membrane</keyword>
<feature type="domain" description="RagB/SusD" evidence="6">
    <location>
        <begin position="296"/>
        <end position="712"/>
    </location>
</feature>
<dbReference type="Gene3D" id="1.25.40.390">
    <property type="match status" value="1"/>
</dbReference>
<evidence type="ECO:0000256" key="5">
    <source>
        <dbReference type="ARBA" id="ARBA00023237"/>
    </source>
</evidence>
<dbReference type="SUPFAM" id="SSF48452">
    <property type="entry name" value="TPR-like"/>
    <property type="match status" value="1"/>
</dbReference>
<evidence type="ECO:0000259" key="7">
    <source>
        <dbReference type="Pfam" id="PF14322"/>
    </source>
</evidence>
<evidence type="ECO:0000259" key="6">
    <source>
        <dbReference type="Pfam" id="PF07980"/>
    </source>
</evidence>
<evidence type="ECO:0000313" key="9">
    <source>
        <dbReference type="Proteomes" id="UP000887043"/>
    </source>
</evidence>
<evidence type="ECO:0000256" key="3">
    <source>
        <dbReference type="ARBA" id="ARBA00022729"/>
    </source>
</evidence>
<keyword evidence="4" id="KW-0472">Membrane</keyword>
<dbReference type="Pfam" id="PF14322">
    <property type="entry name" value="SusD-like_3"/>
    <property type="match status" value="1"/>
</dbReference>
<feature type="domain" description="SusD-like N-terminal" evidence="7">
    <location>
        <begin position="26"/>
        <end position="211"/>
    </location>
</feature>
<keyword evidence="3" id="KW-0732">Signal</keyword>
<dbReference type="InterPro" id="IPR011990">
    <property type="entry name" value="TPR-like_helical_dom_sf"/>
</dbReference>
<dbReference type="Proteomes" id="UP000887043">
    <property type="component" value="Unassembled WGS sequence"/>
</dbReference>
<dbReference type="AlphaFoldDB" id="A0AA37ME53"/>
<dbReference type="PROSITE" id="PS51257">
    <property type="entry name" value="PROKAR_LIPOPROTEIN"/>
    <property type="match status" value="1"/>
</dbReference>
<evidence type="ECO:0000256" key="2">
    <source>
        <dbReference type="ARBA" id="ARBA00006275"/>
    </source>
</evidence>
<proteinExistence type="inferred from homology"/>
<dbReference type="Pfam" id="PF07980">
    <property type="entry name" value="SusD_RagB"/>
    <property type="match status" value="1"/>
</dbReference>
<accession>A0AA37ME53</accession>
<evidence type="ECO:0000256" key="1">
    <source>
        <dbReference type="ARBA" id="ARBA00004442"/>
    </source>
</evidence>
<dbReference type="EMBL" id="BPTR01000001">
    <property type="protein sequence ID" value="GJG27698.1"/>
    <property type="molecule type" value="Genomic_DNA"/>
</dbReference>
<evidence type="ECO:0000313" key="8">
    <source>
        <dbReference type="EMBL" id="GJG27698.1"/>
    </source>
</evidence>
<comment type="similarity">
    <text evidence="2">Belongs to the SusD family.</text>
</comment>
<comment type="subcellular location">
    <subcellularLocation>
        <location evidence="1">Cell outer membrane</location>
    </subcellularLocation>
</comment>
<dbReference type="InterPro" id="IPR033985">
    <property type="entry name" value="SusD-like_N"/>
</dbReference>
<dbReference type="InterPro" id="IPR012944">
    <property type="entry name" value="SusD_RagB_dom"/>
</dbReference>
<organism evidence="8 9">
    <name type="scientific">Segatella bryantii</name>
    <name type="common">Prevotella bryantii</name>
    <dbReference type="NCBI Taxonomy" id="77095"/>
    <lineage>
        <taxon>Bacteria</taxon>
        <taxon>Pseudomonadati</taxon>
        <taxon>Bacteroidota</taxon>
        <taxon>Bacteroidia</taxon>
        <taxon>Bacteroidales</taxon>
        <taxon>Prevotellaceae</taxon>
        <taxon>Segatella</taxon>
    </lineage>
</organism>
<reference evidence="8" key="1">
    <citation type="submission" date="2021-08" db="EMBL/GenBank/DDBJ databases">
        <title>Prevotella lacticifex sp. nov., isolated from rumen of cow.</title>
        <authorList>
            <person name="Shinkai T."/>
            <person name="Ikeyama N."/>
            <person name="Kumagai M."/>
            <person name="Ohmori H."/>
            <person name="Sakamoto M."/>
            <person name="Ohkuma M."/>
            <person name="Mitsumori M."/>
        </authorList>
    </citation>
    <scope>NUCLEOTIDE SEQUENCE</scope>
    <source>
        <strain evidence="8">DSM 11371</strain>
    </source>
</reference>
<protein>
    <submittedName>
        <fullName evidence="8">Membrane protein</fullName>
    </submittedName>
</protein>
<dbReference type="GO" id="GO:0009279">
    <property type="term" value="C:cell outer membrane"/>
    <property type="evidence" value="ECO:0007669"/>
    <property type="project" value="UniProtKB-SubCell"/>
</dbReference>
<name>A0AA37ME53_SEGBR</name>
<sequence length="728" mass="81495">MKKYIFNTLGLGLMTAMTLSSCSDNFLEEKKNYDNVTPTEVYADYTGASARVNDIYAWCLPDANAEANWKYNCTGVKDEQSKSTEEFSGFTVFTNPQQEMSVANGNVPDYFQNTLNNIQASVWGRIRNINDCIAGIEQGTLSESQKNELLGQVYFFRAWCYYQLVKWYGGVPIIKEVQDVSSDSYTPRSSAKECIEFIVEDLDKSAELLASKGGWSGSDWGRVSAGTALALKGRVLMLWCSPLFNRANDTERWTSAYNTMKQDLTTIDACGYGLYTTSNNVNGSDFAGQFSQIQSKEAVFVTLYNNLLSGDGQKNNSWERYIRPKNTTGSGYNASAMLVDLFPMSDGKIPAGSSNYTLLERSDSASTQTDIHNYPFMNRDPRFYRTFAFPGVRWAYNGDPTVQNANNPSYNNGQNYELWNYVWYTNTSDAGDVESGNDYGADNLLSDVCGIYVRKRSDDYDVNGSPLYNFQSSQKQGFAYSAAPYAEIRYAEVLLNLAEAACGAGDLDYAVEQLKKIRARAGYTAANNYGLQSNLTSNQAACMSAILYERQIEFAYEGKRFDDMRRWLLFDGGANFKNIDGAPASWTLTGWGGNTCTWLGVTPMNGQRRENMEYRTADTYGVGGTTYDSDPLTKAGVERCAAIDLRKSDLHSQEEVLKKWYTENLVYKQKKGDSYDSNKIPLYINYLPRYYFLGLSMGAMNNNLNMPQTIGWTDRVGSAGTFDPFTGE</sequence>
<gene>
    <name evidence="8" type="ORF">PRRU23_13980</name>
</gene>
<dbReference type="RefSeq" id="WP_039870262.1">
    <property type="nucleotide sequence ID" value="NZ_BPTR01000001.1"/>
</dbReference>